<reference evidence="1" key="1">
    <citation type="journal article" date="2020" name="Stud. Mycol.">
        <title>101 Dothideomycetes genomes: a test case for predicting lifestyles and emergence of pathogens.</title>
        <authorList>
            <person name="Haridas S."/>
            <person name="Albert R."/>
            <person name="Binder M."/>
            <person name="Bloem J."/>
            <person name="Labutti K."/>
            <person name="Salamov A."/>
            <person name="Andreopoulos B."/>
            <person name="Baker S."/>
            <person name="Barry K."/>
            <person name="Bills G."/>
            <person name="Bluhm B."/>
            <person name="Cannon C."/>
            <person name="Castanera R."/>
            <person name="Culley D."/>
            <person name="Daum C."/>
            <person name="Ezra D."/>
            <person name="Gonzalez J."/>
            <person name="Henrissat B."/>
            <person name="Kuo A."/>
            <person name="Liang C."/>
            <person name="Lipzen A."/>
            <person name="Lutzoni F."/>
            <person name="Magnuson J."/>
            <person name="Mondo S."/>
            <person name="Nolan M."/>
            <person name="Ohm R."/>
            <person name="Pangilinan J."/>
            <person name="Park H.-J."/>
            <person name="Ramirez L."/>
            <person name="Alfaro M."/>
            <person name="Sun H."/>
            <person name="Tritt A."/>
            <person name="Yoshinaga Y."/>
            <person name="Zwiers L.-H."/>
            <person name="Turgeon B."/>
            <person name="Goodwin S."/>
            <person name="Spatafora J."/>
            <person name="Crous P."/>
            <person name="Grigoriev I."/>
        </authorList>
    </citation>
    <scope>NUCLEOTIDE SEQUENCE</scope>
    <source>
        <strain evidence="1">ATCC 16933</strain>
    </source>
</reference>
<protein>
    <submittedName>
        <fullName evidence="1">Uncharacterized protein</fullName>
    </submittedName>
</protein>
<accession>A0A6A6PBD3</accession>
<proteinExistence type="predicted"/>
<evidence type="ECO:0000313" key="2">
    <source>
        <dbReference type="Proteomes" id="UP000799766"/>
    </source>
</evidence>
<dbReference type="AlphaFoldDB" id="A0A6A6PBD3"/>
<organism evidence="1 2">
    <name type="scientific">Lineolata rhizophorae</name>
    <dbReference type="NCBI Taxonomy" id="578093"/>
    <lineage>
        <taxon>Eukaryota</taxon>
        <taxon>Fungi</taxon>
        <taxon>Dikarya</taxon>
        <taxon>Ascomycota</taxon>
        <taxon>Pezizomycotina</taxon>
        <taxon>Dothideomycetes</taxon>
        <taxon>Dothideomycetes incertae sedis</taxon>
        <taxon>Lineolatales</taxon>
        <taxon>Lineolataceae</taxon>
        <taxon>Lineolata</taxon>
    </lineage>
</organism>
<dbReference type="OrthoDB" id="2349272at2759"/>
<evidence type="ECO:0000313" key="1">
    <source>
        <dbReference type="EMBL" id="KAF2461291.1"/>
    </source>
</evidence>
<gene>
    <name evidence="1" type="ORF">BDY21DRAFT_278510</name>
</gene>
<sequence length="189" mass="19709">MDAIRRVDTPITAAVIQQIAPSTASCSGAAFPDECATADVAATALGASFTTYDISSAAEQTALLALVLFESGNLQYDRNHWPGVPGQGTRNMQSPAYNLQYATALFPGARAQAAQAQGPAAVLYLLLGDQESFGSAAWFLSTQCGQDVRAALQAGTEQGFAAYLTQCVGTTATEGRLQGWRAARQVLLG</sequence>
<keyword evidence="2" id="KW-1185">Reference proteome</keyword>
<dbReference type="PROSITE" id="PS51257">
    <property type="entry name" value="PROKAR_LIPOPROTEIN"/>
    <property type="match status" value="1"/>
</dbReference>
<name>A0A6A6PBD3_9PEZI</name>
<dbReference type="EMBL" id="MU001671">
    <property type="protein sequence ID" value="KAF2461291.1"/>
    <property type="molecule type" value="Genomic_DNA"/>
</dbReference>
<dbReference type="Proteomes" id="UP000799766">
    <property type="component" value="Unassembled WGS sequence"/>
</dbReference>